<comment type="caution">
    <text evidence="1">The sequence shown here is derived from an EMBL/GenBank/DDBJ whole genome shotgun (WGS) entry which is preliminary data.</text>
</comment>
<keyword evidence="2" id="KW-1185">Reference proteome</keyword>
<evidence type="ECO:0000313" key="1">
    <source>
        <dbReference type="EMBL" id="KAJ6996744.1"/>
    </source>
</evidence>
<protein>
    <submittedName>
        <fullName evidence="1">Uncharacterized protein</fullName>
    </submittedName>
</protein>
<name>A0AAD6QUF6_9ROSI</name>
<dbReference type="Proteomes" id="UP001164929">
    <property type="component" value="Chromosome 5"/>
</dbReference>
<organism evidence="1 2">
    <name type="scientific">Populus alba x Populus x berolinensis</name>
    <dbReference type="NCBI Taxonomy" id="444605"/>
    <lineage>
        <taxon>Eukaryota</taxon>
        <taxon>Viridiplantae</taxon>
        <taxon>Streptophyta</taxon>
        <taxon>Embryophyta</taxon>
        <taxon>Tracheophyta</taxon>
        <taxon>Spermatophyta</taxon>
        <taxon>Magnoliopsida</taxon>
        <taxon>eudicotyledons</taxon>
        <taxon>Gunneridae</taxon>
        <taxon>Pentapetalae</taxon>
        <taxon>rosids</taxon>
        <taxon>fabids</taxon>
        <taxon>Malpighiales</taxon>
        <taxon>Salicaceae</taxon>
        <taxon>Saliceae</taxon>
        <taxon>Populus</taxon>
    </lineage>
</organism>
<sequence>MKLTKRGRPIFALLSGGVMATMIRTFNEFPLFLSMVNTAPNYFLAMVSANNPQTICKLAKSFLQSLAEIDARIMQHSILHYFLPSVI</sequence>
<proteinExistence type="predicted"/>
<dbReference type="AlphaFoldDB" id="A0AAD6QUF6"/>
<gene>
    <name evidence="1" type="ORF">NC653_013366</name>
</gene>
<reference evidence="1" key="1">
    <citation type="journal article" date="2023" name="Mol. Ecol. Resour.">
        <title>Chromosome-level genome assembly of a triploid poplar Populus alba 'Berolinensis'.</title>
        <authorList>
            <person name="Chen S."/>
            <person name="Yu Y."/>
            <person name="Wang X."/>
            <person name="Wang S."/>
            <person name="Zhang T."/>
            <person name="Zhou Y."/>
            <person name="He R."/>
            <person name="Meng N."/>
            <person name="Wang Y."/>
            <person name="Liu W."/>
            <person name="Liu Z."/>
            <person name="Liu J."/>
            <person name="Guo Q."/>
            <person name="Huang H."/>
            <person name="Sederoff R.R."/>
            <person name="Wang G."/>
            <person name="Qu G."/>
            <person name="Chen S."/>
        </authorList>
    </citation>
    <scope>NUCLEOTIDE SEQUENCE</scope>
    <source>
        <strain evidence="1">SC-2020</strain>
    </source>
</reference>
<evidence type="ECO:0000313" key="2">
    <source>
        <dbReference type="Proteomes" id="UP001164929"/>
    </source>
</evidence>
<accession>A0AAD6QUF6</accession>
<dbReference type="EMBL" id="JAQIZT010000005">
    <property type="protein sequence ID" value="KAJ6996744.1"/>
    <property type="molecule type" value="Genomic_DNA"/>
</dbReference>